<protein>
    <submittedName>
        <fullName evidence="2">Uncharacterized protein</fullName>
    </submittedName>
</protein>
<keyword evidence="3" id="KW-1185">Reference proteome</keyword>
<dbReference type="EMBL" id="JBBNAG010000003">
    <property type="protein sequence ID" value="KAK9148024.1"/>
    <property type="molecule type" value="Genomic_DNA"/>
</dbReference>
<sequence length="241" mass="26413">MDFRDLVDRSSVSRSLTGRVQESGEVGERCEGLSGPKLSVGELDKSGRESGEFGEKCELFGRGLRLLPQISLLCVHEALDCSTCDPALSEWQPGLALVHVLVTQRRWLAVVAVEFVLTAGCTNWMLTHGSKGGQEDSHDSTEDMGKSTMWEGKGSIRELFQEQEVEAGEDDEERKTGEARHEHTLFAEVKRARDAVFDFGTHDCAFFAEVGSSVSSQGQQGSCSVPDVVDQESADFRNLPL</sequence>
<evidence type="ECO:0000313" key="2">
    <source>
        <dbReference type="EMBL" id="KAK9148024.1"/>
    </source>
</evidence>
<accession>A0AAP0KAJ7</accession>
<reference evidence="2 3" key="1">
    <citation type="submission" date="2024-01" db="EMBL/GenBank/DDBJ databases">
        <title>Genome assemblies of Stephania.</title>
        <authorList>
            <person name="Yang L."/>
        </authorList>
    </citation>
    <scope>NUCLEOTIDE SEQUENCE [LARGE SCALE GENOMIC DNA]</scope>
    <source>
        <strain evidence="2">JXDWG</strain>
        <tissue evidence="2">Leaf</tissue>
    </source>
</reference>
<dbReference type="Proteomes" id="UP001419268">
    <property type="component" value="Unassembled WGS sequence"/>
</dbReference>
<comment type="caution">
    <text evidence="2">The sequence shown here is derived from an EMBL/GenBank/DDBJ whole genome shotgun (WGS) entry which is preliminary data.</text>
</comment>
<evidence type="ECO:0000256" key="1">
    <source>
        <dbReference type="SAM" id="MobiDB-lite"/>
    </source>
</evidence>
<feature type="region of interest" description="Disordered" evidence="1">
    <location>
        <begin position="128"/>
        <end position="147"/>
    </location>
</feature>
<name>A0AAP0KAJ7_9MAGN</name>
<feature type="compositionally biased region" description="Basic and acidic residues" evidence="1">
    <location>
        <begin position="133"/>
        <end position="145"/>
    </location>
</feature>
<evidence type="ECO:0000313" key="3">
    <source>
        <dbReference type="Proteomes" id="UP001419268"/>
    </source>
</evidence>
<proteinExistence type="predicted"/>
<dbReference type="AlphaFoldDB" id="A0AAP0KAJ7"/>
<gene>
    <name evidence="2" type="ORF">Scep_006781</name>
</gene>
<organism evidence="2 3">
    <name type="scientific">Stephania cephalantha</name>
    <dbReference type="NCBI Taxonomy" id="152367"/>
    <lineage>
        <taxon>Eukaryota</taxon>
        <taxon>Viridiplantae</taxon>
        <taxon>Streptophyta</taxon>
        <taxon>Embryophyta</taxon>
        <taxon>Tracheophyta</taxon>
        <taxon>Spermatophyta</taxon>
        <taxon>Magnoliopsida</taxon>
        <taxon>Ranunculales</taxon>
        <taxon>Menispermaceae</taxon>
        <taxon>Menispermoideae</taxon>
        <taxon>Cissampelideae</taxon>
        <taxon>Stephania</taxon>
    </lineage>
</organism>